<proteinExistence type="predicted"/>
<sequence>MSIAKYIFDGITRWTVVYFDNVHNYELLSDKEVRFLPAYRNIDIVDQTRITLLAKAESSSNIESDALELLKICKSRKDKDVDFQYDFTVDGCQRVENVIWAFRDYIRAYEVFGDVVVFDTTYLLNRYEMPLGSFVLLMNGKHPQTILTDQDLGLIEAIANELPHFKHAFLYLQFKSEFHRLYELGNIEEFEHQWDGLISQFDLGSNRHIKLLYLNRASWALPYLKGYFFAGMVGTAVSIRNYAGEEATMRQKYYNSQIKTFMPMEKHESKVLTPFAFKLLQDAMILSVEYSLFPHSDGSYLVRHYSKTDGGRFVYWNSIEEVVQYSCQEFEFSKILCRLSIRVLSAHNYFMLPDKYFLARWRQENPLVLKFTHMMKSNNDNNELQSLHSTFRDFTLESIKTKGRLEYAKKELQRVRQIIQCFPENEHMKEEHEHVALVNL</sequence>
<keyword evidence="1" id="KW-1185">Reference proteome</keyword>
<organism evidence="1 2">
    <name type="scientific">Nicotiana tabacum</name>
    <name type="common">Common tobacco</name>
    <dbReference type="NCBI Taxonomy" id="4097"/>
    <lineage>
        <taxon>Eukaryota</taxon>
        <taxon>Viridiplantae</taxon>
        <taxon>Streptophyta</taxon>
        <taxon>Embryophyta</taxon>
        <taxon>Tracheophyta</taxon>
        <taxon>Spermatophyta</taxon>
        <taxon>Magnoliopsida</taxon>
        <taxon>eudicotyledons</taxon>
        <taxon>Gunneridae</taxon>
        <taxon>Pentapetalae</taxon>
        <taxon>asterids</taxon>
        <taxon>lamiids</taxon>
        <taxon>Solanales</taxon>
        <taxon>Solanaceae</taxon>
        <taxon>Nicotianoideae</taxon>
        <taxon>Nicotianeae</taxon>
        <taxon>Nicotiana</taxon>
    </lineage>
</organism>
<name>A0AC58TE01_TOBAC</name>
<reference evidence="2" key="2">
    <citation type="submission" date="2025-08" db="UniProtKB">
        <authorList>
            <consortium name="RefSeq"/>
        </authorList>
    </citation>
    <scope>IDENTIFICATION</scope>
    <source>
        <tissue evidence="2">Leaf</tissue>
    </source>
</reference>
<reference evidence="1" key="1">
    <citation type="journal article" date="2014" name="Nat. Commun.">
        <title>The tobacco genome sequence and its comparison with those of tomato and potato.</title>
        <authorList>
            <person name="Sierro N."/>
            <person name="Battey J.N."/>
            <person name="Ouadi S."/>
            <person name="Bakaher N."/>
            <person name="Bovet L."/>
            <person name="Willig A."/>
            <person name="Goepfert S."/>
            <person name="Peitsch M.C."/>
            <person name="Ivanov N.V."/>
        </authorList>
    </citation>
    <scope>NUCLEOTIDE SEQUENCE [LARGE SCALE GENOMIC DNA]</scope>
</reference>
<evidence type="ECO:0000313" key="1">
    <source>
        <dbReference type="Proteomes" id="UP000790787"/>
    </source>
</evidence>
<dbReference type="Proteomes" id="UP000790787">
    <property type="component" value="Chromosome 19"/>
</dbReference>
<evidence type="ECO:0000313" key="2">
    <source>
        <dbReference type="RefSeq" id="XP_075095448.1"/>
    </source>
</evidence>
<protein>
    <submittedName>
        <fullName evidence="2">Protein FAR1-RELATED SEQUENCE 11-like</fullName>
    </submittedName>
</protein>
<accession>A0AC58TE01</accession>
<gene>
    <name evidence="2" type="primary">LOC107783416</name>
</gene>
<dbReference type="RefSeq" id="XP_075095448.1">
    <property type="nucleotide sequence ID" value="XM_075239347.1"/>
</dbReference>